<evidence type="ECO:0000256" key="2">
    <source>
        <dbReference type="ARBA" id="ARBA00007620"/>
    </source>
</evidence>
<proteinExistence type="inferred from homology"/>
<organism evidence="8 9">
    <name type="scientific">Methylovulum psychrotolerans</name>
    <dbReference type="NCBI Taxonomy" id="1704499"/>
    <lineage>
        <taxon>Bacteria</taxon>
        <taxon>Pseudomonadati</taxon>
        <taxon>Pseudomonadota</taxon>
        <taxon>Gammaproteobacteria</taxon>
        <taxon>Methylococcales</taxon>
        <taxon>Methylococcaceae</taxon>
        <taxon>Methylovulum</taxon>
    </lineage>
</organism>
<keyword evidence="5 6" id="KW-0472">Membrane</keyword>
<feature type="transmembrane region" description="Helical" evidence="6">
    <location>
        <begin position="13"/>
        <end position="32"/>
    </location>
</feature>
<gene>
    <name evidence="8" type="ORF">CEK71_04320</name>
</gene>
<evidence type="ECO:0000313" key="8">
    <source>
        <dbReference type="EMBL" id="ASF45353.1"/>
    </source>
</evidence>
<protein>
    <recommendedName>
        <fullName evidence="7">Lipid desaturase domain-containing protein</fullName>
    </recommendedName>
</protein>
<dbReference type="GO" id="GO:0016020">
    <property type="term" value="C:membrane"/>
    <property type="evidence" value="ECO:0007669"/>
    <property type="project" value="UniProtKB-SubCell"/>
</dbReference>
<keyword evidence="3 6" id="KW-0812">Transmembrane</keyword>
<dbReference type="AlphaFoldDB" id="A0A1Z4BVS7"/>
<evidence type="ECO:0000256" key="6">
    <source>
        <dbReference type="SAM" id="Phobius"/>
    </source>
</evidence>
<evidence type="ECO:0000259" key="7">
    <source>
        <dbReference type="Pfam" id="PF10520"/>
    </source>
</evidence>
<evidence type="ECO:0000313" key="9">
    <source>
        <dbReference type="Proteomes" id="UP000197019"/>
    </source>
</evidence>
<sequence>MTRHSMQPFYAKLTSWLILSYFLALIAGFYLIQWQQFSALSFLAVLYVSLFIADFIGGLAHLFIDYQPLNYAKHYDELYFYPGDRNTPDFADKKRQIVENSSRLDMSVYHFKVHHRNVSPYLNRRYASFFYETVVPSAMLLITALVLATRSEQNALSVYLAFALLIISVGVLHTNHVHSWVHGSKTMPWGVAAIKVLQKMRLMYSMETHARHHSQGESGFCFLIGHANFIVDPLCRLLLQWHIIHKRHWHGQP</sequence>
<accession>A0A1Z4BVS7</accession>
<reference evidence="8 9" key="1">
    <citation type="submission" date="2017-06" db="EMBL/GenBank/DDBJ databases">
        <title>Genome Sequencing of the methanotroph Methylovulum psychrotolerants str. HV10-M2 isolated from a high-altitude environment.</title>
        <authorList>
            <person name="Mateos-Rivera A."/>
        </authorList>
    </citation>
    <scope>NUCLEOTIDE SEQUENCE [LARGE SCALE GENOMIC DNA]</scope>
    <source>
        <strain evidence="8 9">HV10_M2</strain>
    </source>
</reference>
<feature type="transmembrane region" description="Helical" evidence="6">
    <location>
        <begin position="155"/>
        <end position="173"/>
    </location>
</feature>
<evidence type="ECO:0000256" key="3">
    <source>
        <dbReference type="ARBA" id="ARBA00022692"/>
    </source>
</evidence>
<comment type="similarity">
    <text evidence="2">Belongs to the fatty acid desaturase CarF family.</text>
</comment>
<dbReference type="Proteomes" id="UP000197019">
    <property type="component" value="Chromosome"/>
</dbReference>
<feature type="domain" description="Lipid desaturase" evidence="7">
    <location>
        <begin position="109"/>
        <end position="233"/>
    </location>
</feature>
<dbReference type="Pfam" id="PF10520">
    <property type="entry name" value="Lipid_desat"/>
    <property type="match status" value="1"/>
</dbReference>
<dbReference type="EMBL" id="CP022129">
    <property type="protein sequence ID" value="ASF45353.1"/>
    <property type="molecule type" value="Genomic_DNA"/>
</dbReference>
<feature type="transmembrane region" description="Helical" evidence="6">
    <location>
        <begin position="39"/>
        <end position="64"/>
    </location>
</feature>
<feature type="transmembrane region" description="Helical" evidence="6">
    <location>
        <begin position="129"/>
        <end position="148"/>
    </location>
</feature>
<dbReference type="InterPro" id="IPR019547">
    <property type="entry name" value="Lipid_desat"/>
</dbReference>
<dbReference type="KEGG" id="mpsy:CEK71_04320"/>
<keyword evidence="4 6" id="KW-1133">Transmembrane helix</keyword>
<evidence type="ECO:0000256" key="4">
    <source>
        <dbReference type="ARBA" id="ARBA00022989"/>
    </source>
</evidence>
<name>A0A1Z4BVS7_9GAMM</name>
<evidence type="ECO:0000256" key="1">
    <source>
        <dbReference type="ARBA" id="ARBA00004141"/>
    </source>
</evidence>
<keyword evidence="9" id="KW-1185">Reference proteome</keyword>
<comment type="subcellular location">
    <subcellularLocation>
        <location evidence="1">Membrane</location>
        <topology evidence="1">Multi-pass membrane protein</topology>
    </subcellularLocation>
</comment>
<evidence type="ECO:0000256" key="5">
    <source>
        <dbReference type="ARBA" id="ARBA00023136"/>
    </source>
</evidence>